<dbReference type="InterPro" id="IPR000210">
    <property type="entry name" value="BTB/POZ_dom"/>
</dbReference>
<dbReference type="Pfam" id="PF00651">
    <property type="entry name" value="BTB"/>
    <property type="match status" value="1"/>
</dbReference>
<evidence type="ECO:0000259" key="1">
    <source>
        <dbReference type="PROSITE" id="PS50097"/>
    </source>
</evidence>
<sequence>MGVDAANDDPPEVFNWVEIWAARWPGQNGGALVFQPVLCASGSVDGGIVAVTVATASHGHGHGHRLHRDDQKEVVRNIHFMCAPKNPYEDTILWKCVAKGNISIWQNDPNKRVSRFWADSFSSFGSSKRTKCFKFTLGDMSSDVLKFPTTELNLEVNISHLEVTIIDISNEKNQLIRDSSDAVAVVVEDEDMGKEVIWLSRSVLSLESGYFRAMFNSDFNEKITGSYSACDFDSSHFLHFLAIIHDLDNESTRYSVHVLLQWEISMAVGRSSLAVRRP</sequence>
<dbReference type="Gene3D" id="3.30.710.10">
    <property type="entry name" value="Potassium Channel Kv1.1, Chain A"/>
    <property type="match status" value="1"/>
</dbReference>
<proteinExistence type="predicted"/>
<reference evidence="2" key="1">
    <citation type="submission" date="2023-06" db="EMBL/GenBank/DDBJ databases">
        <title>Genomic analysis of the entomopathogenic nematode Steinernema hermaphroditum.</title>
        <authorList>
            <person name="Schwarz E.M."/>
            <person name="Heppert J.K."/>
            <person name="Baniya A."/>
            <person name="Schwartz H.T."/>
            <person name="Tan C.-H."/>
            <person name="Antoshechkin I."/>
            <person name="Sternberg P.W."/>
            <person name="Goodrich-Blair H."/>
            <person name="Dillman A.R."/>
        </authorList>
    </citation>
    <scope>NUCLEOTIDE SEQUENCE</scope>
    <source>
        <strain evidence="2">PS9179</strain>
        <tissue evidence="2">Whole animal</tissue>
    </source>
</reference>
<feature type="domain" description="BTB" evidence="1">
    <location>
        <begin position="180"/>
        <end position="253"/>
    </location>
</feature>
<organism evidence="2 3">
    <name type="scientific">Steinernema hermaphroditum</name>
    <dbReference type="NCBI Taxonomy" id="289476"/>
    <lineage>
        <taxon>Eukaryota</taxon>
        <taxon>Metazoa</taxon>
        <taxon>Ecdysozoa</taxon>
        <taxon>Nematoda</taxon>
        <taxon>Chromadorea</taxon>
        <taxon>Rhabditida</taxon>
        <taxon>Tylenchina</taxon>
        <taxon>Panagrolaimomorpha</taxon>
        <taxon>Strongyloidoidea</taxon>
        <taxon>Steinernematidae</taxon>
        <taxon>Steinernema</taxon>
    </lineage>
</organism>
<evidence type="ECO:0000313" key="3">
    <source>
        <dbReference type="Proteomes" id="UP001175271"/>
    </source>
</evidence>
<dbReference type="AlphaFoldDB" id="A0AA39IKX7"/>
<name>A0AA39IKX7_9BILA</name>
<gene>
    <name evidence="2" type="ORF">QR680_008971</name>
</gene>
<dbReference type="SUPFAM" id="SSF54695">
    <property type="entry name" value="POZ domain"/>
    <property type="match status" value="1"/>
</dbReference>
<comment type="caution">
    <text evidence="2">The sequence shown here is derived from an EMBL/GenBank/DDBJ whole genome shotgun (WGS) entry which is preliminary data.</text>
</comment>
<keyword evidence="3" id="KW-1185">Reference proteome</keyword>
<protein>
    <recommendedName>
        <fullName evidence="1">BTB domain-containing protein</fullName>
    </recommendedName>
</protein>
<accession>A0AA39IKX7</accession>
<dbReference type="InterPro" id="IPR011333">
    <property type="entry name" value="SKP1/BTB/POZ_sf"/>
</dbReference>
<evidence type="ECO:0000313" key="2">
    <source>
        <dbReference type="EMBL" id="KAK0424993.1"/>
    </source>
</evidence>
<dbReference type="Proteomes" id="UP001175271">
    <property type="component" value="Unassembled WGS sequence"/>
</dbReference>
<dbReference type="EMBL" id="JAUCMV010000001">
    <property type="protein sequence ID" value="KAK0424993.1"/>
    <property type="molecule type" value="Genomic_DNA"/>
</dbReference>
<dbReference type="PROSITE" id="PS50097">
    <property type="entry name" value="BTB"/>
    <property type="match status" value="1"/>
</dbReference>